<name>A0A0H2S421_9AGAM</name>
<feature type="region of interest" description="Disordered" evidence="1">
    <location>
        <begin position="256"/>
        <end position="285"/>
    </location>
</feature>
<feature type="compositionally biased region" description="Basic residues" evidence="1">
    <location>
        <begin position="257"/>
        <end position="285"/>
    </location>
</feature>
<sequence length="285" mass="30475">MSRIARGLLLPHLAGSRRAYSFFSNSNGGRYFTASKTAKVLAPNTKTSASKGATAGSSTAAVADAPSASSPASTGSDRNVPARQDAVDELSASSPNGSTPSADAAASHVNPSSLGVAVHATSQSDAGLLNASQSSPFPFTGHPTVKPHELKLHHFFSLHRPYLLLDQSVSKLFESHPAEKASSIDNSKNALLGTIDDPPEASPEADADAARQLSRALVVNRVGNTVNWDQTLARLGLQVEMEAPEVENVQIDLDSTKRKRRRKMKKHKLRKRRRLSRSTRLRLGK</sequence>
<gene>
    <name evidence="3" type="ORF">SCHPADRAFT_899409</name>
</gene>
<dbReference type="SMART" id="SM01155">
    <property type="entry name" value="DUF1713"/>
    <property type="match status" value="1"/>
</dbReference>
<dbReference type="Proteomes" id="UP000053477">
    <property type="component" value="Unassembled WGS sequence"/>
</dbReference>
<organism evidence="3 4">
    <name type="scientific">Schizopora paradoxa</name>
    <dbReference type="NCBI Taxonomy" id="27342"/>
    <lineage>
        <taxon>Eukaryota</taxon>
        <taxon>Fungi</taxon>
        <taxon>Dikarya</taxon>
        <taxon>Basidiomycota</taxon>
        <taxon>Agaricomycotina</taxon>
        <taxon>Agaricomycetes</taxon>
        <taxon>Hymenochaetales</taxon>
        <taxon>Schizoporaceae</taxon>
        <taxon>Schizopora</taxon>
    </lineage>
</organism>
<dbReference type="InterPro" id="IPR013177">
    <property type="entry name" value="Ribosomal_mS38_C"/>
</dbReference>
<protein>
    <recommendedName>
        <fullName evidence="2">Ribosomal protein mS38 C-terminal domain-containing protein</fullName>
    </recommendedName>
</protein>
<dbReference type="InParanoid" id="A0A0H2S421"/>
<evidence type="ECO:0000313" key="4">
    <source>
        <dbReference type="Proteomes" id="UP000053477"/>
    </source>
</evidence>
<feature type="domain" description="Ribosomal protein mS38 C-terminal" evidence="2">
    <location>
        <begin position="252"/>
        <end position="285"/>
    </location>
</feature>
<reference evidence="3 4" key="1">
    <citation type="submission" date="2015-04" db="EMBL/GenBank/DDBJ databases">
        <title>Complete genome sequence of Schizopora paradoxa KUC8140, a cosmopolitan wood degrader in East Asia.</title>
        <authorList>
            <consortium name="DOE Joint Genome Institute"/>
            <person name="Min B."/>
            <person name="Park H."/>
            <person name="Jang Y."/>
            <person name="Kim J.-J."/>
            <person name="Kim K.H."/>
            <person name="Pangilinan J."/>
            <person name="Lipzen A."/>
            <person name="Riley R."/>
            <person name="Grigoriev I.V."/>
            <person name="Spatafora J.W."/>
            <person name="Choi I.-G."/>
        </authorList>
    </citation>
    <scope>NUCLEOTIDE SEQUENCE [LARGE SCALE GENOMIC DNA]</scope>
    <source>
        <strain evidence="3 4">KUC8140</strain>
    </source>
</reference>
<feature type="region of interest" description="Disordered" evidence="1">
    <location>
        <begin position="46"/>
        <end position="108"/>
    </location>
</feature>
<dbReference type="EMBL" id="KQ085891">
    <property type="protein sequence ID" value="KLO18847.1"/>
    <property type="molecule type" value="Genomic_DNA"/>
</dbReference>
<feature type="compositionally biased region" description="Polar residues" evidence="1">
    <location>
        <begin position="91"/>
        <end position="101"/>
    </location>
</feature>
<evidence type="ECO:0000256" key="1">
    <source>
        <dbReference type="SAM" id="MobiDB-lite"/>
    </source>
</evidence>
<evidence type="ECO:0000259" key="2">
    <source>
        <dbReference type="SMART" id="SM01155"/>
    </source>
</evidence>
<dbReference type="OrthoDB" id="3268560at2759"/>
<dbReference type="Pfam" id="PF08213">
    <property type="entry name" value="COX24_C"/>
    <property type="match status" value="1"/>
</dbReference>
<feature type="compositionally biased region" description="Low complexity" evidence="1">
    <location>
        <begin position="46"/>
        <end position="77"/>
    </location>
</feature>
<keyword evidence="4" id="KW-1185">Reference proteome</keyword>
<evidence type="ECO:0000313" key="3">
    <source>
        <dbReference type="EMBL" id="KLO18847.1"/>
    </source>
</evidence>
<dbReference type="AlphaFoldDB" id="A0A0H2S421"/>
<proteinExistence type="predicted"/>
<dbReference type="STRING" id="27342.A0A0H2S421"/>
<accession>A0A0H2S421</accession>